<comment type="caution">
    <text evidence="2">The sequence shown here is derived from an EMBL/GenBank/DDBJ whole genome shotgun (WGS) entry which is preliminary data.</text>
</comment>
<protein>
    <submittedName>
        <fullName evidence="2">Uncharacterized protein</fullName>
    </submittedName>
</protein>
<keyword evidence="1" id="KW-0812">Transmembrane</keyword>
<reference evidence="2 3" key="1">
    <citation type="journal article" date="2015" name="Nature">
        <title>rRNA introns, odd ribosomes, and small enigmatic genomes across a large radiation of phyla.</title>
        <authorList>
            <person name="Brown C.T."/>
            <person name="Hug L.A."/>
            <person name="Thomas B.C."/>
            <person name="Sharon I."/>
            <person name="Castelle C.J."/>
            <person name="Singh A."/>
            <person name="Wilkins M.J."/>
            <person name="Williams K.H."/>
            <person name="Banfield J.F."/>
        </authorList>
    </citation>
    <scope>NUCLEOTIDE SEQUENCE [LARGE SCALE GENOMIC DNA]</scope>
</reference>
<dbReference type="Proteomes" id="UP000034137">
    <property type="component" value="Unassembled WGS sequence"/>
</dbReference>
<feature type="transmembrane region" description="Helical" evidence="1">
    <location>
        <begin position="57"/>
        <end position="79"/>
    </location>
</feature>
<accession>A0A0G0Q053</accession>
<evidence type="ECO:0000313" key="2">
    <source>
        <dbReference type="EMBL" id="KKR33704.1"/>
    </source>
</evidence>
<organism evidence="2 3">
    <name type="scientific">Candidatus Falkowbacteria bacterium GW2011_GWF2_39_8</name>
    <dbReference type="NCBI Taxonomy" id="1618642"/>
    <lineage>
        <taxon>Bacteria</taxon>
        <taxon>Candidatus Falkowiibacteriota</taxon>
    </lineage>
</organism>
<dbReference type="AlphaFoldDB" id="A0A0G0Q053"/>
<dbReference type="EMBL" id="LBXO01000004">
    <property type="protein sequence ID" value="KKR33704.1"/>
    <property type="molecule type" value="Genomic_DNA"/>
</dbReference>
<keyword evidence="1" id="KW-0472">Membrane</keyword>
<name>A0A0G0Q053_9BACT</name>
<sequence length="84" mass="9027">MKYLFPILSILLLAAVFAVGGLLKLSLYGGNCCDIVGKSCDCFCCNSFGLRGYESCGVFGVLAGGVVGIIVGLIIYWVIRYYKK</sequence>
<evidence type="ECO:0000313" key="3">
    <source>
        <dbReference type="Proteomes" id="UP000034137"/>
    </source>
</evidence>
<keyword evidence="1" id="KW-1133">Transmembrane helix</keyword>
<evidence type="ECO:0000256" key="1">
    <source>
        <dbReference type="SAM" id="Phobius"/>
    </source>
</evidence>
<proteinExistence type="predicted"/>
<gene>
    <name evidence="2" type="ORF">UT64_C0004G0011</name>
</gene>